<organism evidence="2">
    <name type="scientific">bioreactor metagenome</name>
    <dbReference type="NCBI Taxonomy" id="1076179"/>
    <lineage>
        <taxon>unclassified sequences</taxon>
        <taxon>metagenomes</taxon>
        <taxon>ecological metagenomes</taxon>
    </lineage>
</organism>
<feature type="domain" description="4Fe-4S ferredoxin-type" evidence="1">
    <location>
        <begin position="1"/>
        <end position="27"/>
    </location>
</feature>
<dbReference type="SUPFAM" id="SSF54862">
    <property type="entry name" value="4Fe-4S ferredoxins"/>
    <property type="match status" value="1"/>
</dbReference>
<dbReference type="PROSITE" id="PS51379">
    <property type="entry name" value="4FE4S_FER_2"/>
    <property type="match status" value="1"/>
</dbReference>
<comment type="caution">
    <text evidence="2">The sequence shown here is derived from an EMBL/GenBank/DDBJ whole genome shotgun (WGS) entry which is preliminary data.</text>
</comment>
<reference evidence="2" key="1">
    <citation type="submission" date="2019-08" db="EMBL/GenBank/DDBJ databases">
        <authorList>
            <person name="Kucharzyk K."/>
            <person name="Murdoch R.W."/>
            <person name="Higgins S."/>
            <person name="Loffler F."/>
        </authorList>
    </citation>
    <scope>NUCLEOTIDE SEQUENCE</scope>
</reference>
<dbReference type="PROSITE" id="PS00198">
    <property type="entry name" value="4FE4S_FER_1"/>
    <property type="match status" value="1"/>
</dbReference>
<sequence length="123" mass="13072">MVHPEICVGCGKCLDICPRKLIKLVTADAKVHVYCNSLEKGAAKKKNCTVPCIACLKCVKAAEANMTVSGFLVRVNYSNPPGPDIIEKAGCPTGCLQTAEEHCNLVPKTEEASATKPEKENAA</sequence>
<dbReference type="InterPro" id="IPR017900">
    <property type="entry name" value="4Fe4S_Fe_S_CS"/>
</dbReference>
<dbReference type="Pfam" id="PF00037">
    <property type="entry name" value="Fer4"/>
    <property type="match status" value="1"/>
</dbReference>
<name>A0A645JNR1_9ZZZZ</name>
<dbReference type="Gene3D" id="3.30.70.20">
    <property type="match status" value="1"/>
</dbReference>
<dbReference type="InterPro" id="IPR017896">
    <property type="entry name" value="4Fe4S_Fe-S-bd"/>
</dbReference>
<evidence type="ECO:0000313" key="2">
    <source>
        <dbReference type="EMBL" id="MPN61964.1"/>
    </source>
</evidence>
<dbReference type="AlphaFoldDB" id="A0A645JNR1"/>
<proteinExistence type="predicted"/>
<dbReference type="EMBL" id="VSSQ01139316">
    <property type="protein sequence ID" value="MPN61964.1"/>
    <property type="molecule type" value="Genomic_DNA"/>
</dbReference>
<evidence type="ECO:0000259" key="1">
    <source>
        <dbReference type="PROSITE" id="PS51379"/>
    </source>
</evidence>
<protein>
    <recommendedName>
        <fullName evidence="1">4Fe-4S ferredoxin-type domain-containing protein</fullName>
    </recommendedName>
</protein>
<gene>
    <name evidence="2" type="ORF">SDC9_209710</name>
</gene>
<accession>A0A645JNR1</accession>